<dbReference type="Proteomes" id="UP000004837">
    <property type="component" value="Unassembled WGS sequence"/>
</dbReference>
<sequence length="53" mass="6114">MGIESSGLNYKRKNFFTSDGAGGMGRDLRDHCRHKDRLVRFGFEWPLEVLLLS</sequence>
<organism evidence="1 2">
    <name type="scientific">Methylacidiphilum fumariolicum (strain SolV)</name>
    <dbReference type="NCBI Taxonomy" id="1156937"/>
    <lineage>
        <taxon>Bacteria</taxon>
        <taxon>Pseudomonadati</taxon>
        <taxon>Verrucomicrobiota</taxon>
        <taxon>Methylacidiphilae</taxon>
        <taxon>Methylacidiphilales</taxon>
        <taxon>Methylacidiphilaceae</taxon>
        <taxon>Methylacidiphilum (ex Ratnadevi et al. 2023)</taxon>
    </lineage>
</organism>
<name>I0JWC1_METFB</name>
<protein>
    <submittedName>
        <fullName evidence="1">Uncharacterized protein</fullName>
    </submittedName>
</protein>
<dbReference type="InParanoid" id="I0JWC1"/>
<evidence type="ECO:0000313" key="2">
    <source>
        <dbReference type="Proteomes" id="UP000004837"/>
    </source>
</evidence>
<proteinExistence type="predicted"/>
<reference evidence="1 2" key="1">
    <citation type="journal article" date="2012" name="J. Bacteriol.">
        <title>Draft Genome Sequence of the Volcano-Inhabiting Thermoacidophilic Methanotroph Methylacidiphilum fumariolicum Strain SolV.</title>
        <authorList>
            <person name="Khadem A.F."/>
            <person name="Wieczorek A.S."/>
            <person name="Pol A."/>
            <person name="Vuilleumier S."/>
            <person name="Harhangi H.R."/>
            <person name="Dunfield P.F."/>
            <person name="Kalyuzhnaya M.G."/>
            <person name="Murrell J.C."/>
            <person name="Francoijs K.-J."/>
            <person name="Stunnenberg H.G."/>
            <person name="Stein L.Y."/>
            <person name="DiSpirito A.A."/>
            <person name="Semrau J.D."/>
            <person name="Lajus A."/>
            <person name="Medigue C."/>
            <person name="Klotz M.G."/>
            <person name="Jetten M.S.M."/>
            <person name="Op den Camp H.J.M."/>
        </authorList>
    </citation>
    <scope>NUCLEOTIDE SEQUENCE [LARGE SCALE GENOMIC DNA]</scope>
    <source>
        <strain evidence="1 2">SolV</strain>
    </source>
</reference>
<comment type="caution">
    <text evidence="1">The sequence shown here is derived from an EMBL/GenBank/DDBJ whole genome shotgun (WGS) entry which is preliminary data.</text>
</comment>
<evidence type="ECO:0000313" key="1">
    <source>
        <dbReference type="EMBL" id="CCG91540.1"/>
    </source>
</evidence>
<accession>I0JWC1</accession>
<dbReference type="EMBL" id="CAHT01000015">
    <property type="protein sequence ID" value="CCG91540.1"/>
    <property type="molecule type" value="Genomic_DNA"/>
</dbReference>
<gene>
    <name evidence="1" type="ORF">MFUM_130004</name>
</gene>
<dbReference type="AlphaFoldDB" id="I0JWC1"/>